<dbReference type="GO" id="GO:0003677">
    <property type="term" value="F:DNA binding"/>
    <property type="evidence" value="ECO:0007669"/>
    <property type="project" value="UniProtKB-KW"/>
</dbReference>
<dbReference type="FunFam" id="1.10.10.10:FF:000001">
    <property type="entry name" value="LysR family transcriptional regulator"/>
    <property type="match status" value="1"/>
</dbReference>
<dbReference type="GO" id="GO:0003700">
    <property type="term" value="F:DNA-binding transcription factor activity"/>
    <property type="evidence" value="ECO:0007669"/>
    <property type="project" value="InterPro"/>
</dbReference>
<dbReference type="RefSeq" id="WP_059265630.1">
    <property type="nucleotide sequence ID" value="NZ_KQ948365.1"/>
</dbReference>
<keyword evidence="3" id="KW-0238">DNA-binding</keyword>
<feature type="domain" description="HTH lysR-type" evidence="5">
    <location>
        <begin position="3"/>
        <end position="60"/>
    </location>
</feature>
<reference evidence="6 7" key="1">
    <citation type="submission" date="2015-10" db="EMBL/GenBank/DDBJ databases">
        <title>Draft genome sequence of Streptomyces corchorusii DSM 40340, type strain for the species Streptomyces corchorusii.</title>
        <authorList>
            <person name="Ruckert C."/>
            <person name="Winkler A."/>
            <person name="Kalinowski J."/>
            <person name="Kampfer P."/>
            <person name="Glaeser S."/>
        </authorList>
    </citation>
    <scope>NUCLEOTIDE SEQUENCE [LARGE SCALE GENOMIC DNA]</scope>
    <source>
        <strain evidence="6 7">DSM 40340</strain>
    </source>
</reference>
<dbReference type="EMBL" id="LMWP01000042">
    <property type="protein sequence ID" value="KUN18633.1"/>
    <property type="molecule type" value="Genomic_DNA"/>
</dbReference>
<dbReference type="PROSITE" id="PS50931">
    <property type="entry name" value="HTH_LYSR"/>
    <property type="match status" value="1"/>
</dbReference>
<dbReference type="CDD" id="cd08414">
    <property type="entry name" value="PBP2_LTTR_aromatics_like"/>
    <property type="match status" value="1"/>
</dbReference>
<dbReference type="InterPro" id="IPR036390">
    <property type="entry name" value="WH_DNA-bd_sf"/>
</dbReference>
<dbReference type="SUPFAM" id="SSF53850">
    <property type="entry name" value="Periplasmic binding protein-like II"/>
    <property type="match status" value="1"/>
</dbReference>
<protein>
    <submittedName>
        <fullName evidence="6">LysR family transcriptional regulator</fullName>
    </submittedName>
</protein>
<organism evidence="6 7">
    <name type="scientific">Streptomyces corchorusii</name>
    <name type="common">Streptomyces chibaensis</name>
    <dbReference type="NCBI Taxonomy" id="1903"/>
    <lineage>
        <taxon>Bacteria</taxon>
        <taxon>Bacillati</taxon>
        <taxon>Actinomycetota</taxon>
        <taxon>Actinomycetes</taxon>
        <taxon>Kitasatosporales</taxon>
        <taxon>Streptomycetaceae</taxon>
        <taxon>Streptomyces</taxon>
    </lineage>
</organism>
<comment type="caution">
    <text evidence="6">The sequence shown here is derived from an EMBL/GenBank/DDBJ whole genome shotgun (WGS) entry which is preliminary data.</text>
</comment>
<dbReference type="Gene3D" id="3.40.190.10">
    <property type="entry name" value="Periplasmic binding protein-like II"/>
    <property type="match status" value="2"/>
</dbReference>
<evidence type="ECO:0000313" key="6">
    <source>
        <dbReference type="EMBL" id="KUN18633.1"/>
    </source>
</evidence>
<dbReference type="Pfam" id="PF03466">
    <property type="entry name" value="LysR_substrate"/>
    <property type="match status" value="1"/>
</dbReference>
<proteinExistence type="inferred from homology"/>
<dbReference type="Gene3D" id="1.10.10.10">
    <property type="entry name" value="Winged helix-like DNA-binding domain superfamily/Winged helix DNA-binding domain"/>
    <property type="match status" value="1"/>
</dbReference>
<dbReference type="SUPFAM" id="SSF46785">
    <property type="entry name" value="Winged helix' DNA-binding domain"/>
    <property type="match status" value="1"/>
</dbReference>
<dbReference type="PANTHER" id="PTHR30346:SF28">
    <property type="entry name" value="HTH-TYPE TRANSCRIPTIONAL REGULATOR CYNR"/>
    <property type="match status" value="1"/>
</dbReference>
<dbReference type="InterPro" id="IPR036388">
    <property type="entry name" value="WH-like_DNA-bd_sf"/>
</dbReference>
<gene>
    <name evidence="6" type="ORF">AQJ11_33060</name>
</gene>
<evidence type="ECO:0000259" key="5">
    <source>
        <dbReference type="PROSITE" id="PS50931"/>
    </source>
</evidence>
<keyword evidence="2" id="KW-0805">Transcription regulation</keyword>
<name>A0A101PWG9_STRCK</name>
<dbReference type="Pfam" id="PF00126">
    <property type="entry name" value="HTH_1"/>
    <property type="match status" value="1"/>
</dbReference>
<keyword evidence="7" id="KW-1185">Reference proteome</keyword>
<dbReference type="PRINTS" id="PR00039">
    <property type="entry name" value="HTHLYSR"/>
</dbReference>
<dbReference type="InterPro" id="IPR000847">
    <property type="entry name" value="LysR_HTH_N"/>
</dbReference>
<evidence type="ECO:0000256" key="3">
    <source>
        <dbReference type="ARBA" id="ARBA00023125"/>
    </source>
</evidence>
<dbReference type="AlphaFoldDB" id="A0A101PWG9"/>
<evidence type="ECO:0000313" key="7">
    <source>
        <dbReference type="Proteomes" id="UP000053398"/>
    </source>
</evidence>
<dbReference type="InterPro" id="IPR005119">
    <property type="entry name" value="LysR_subst-bd"/>
</dbReference>
<evidence type="ECO:0000256" key="2">
    <source>
        <dbReference type="ARBA" id="ARBA00023015"/>
    </source>
</evidence>
<dbReference type="Proteomes" id="UP000053398">
    <property type="component" value="Unassembled WGS sequence"/>
</dbReference>
<keyword evidence="4" id="KW-0804">Transcription</keyword>
<evidence type="ECO:0000256" key="4">
    <source>
        <dbReference type="ARBA" id="ARBA00023163"/>
    </source>
</evidence>
<accession>A0A101PWG9</accession>
<evidence type="ECO:0000256" key="1">
    <source>
        <dbReference type="ARBA" id="ARBA00009437"/>
    </source>
</evidence>
<dbReference type="GO" id="GO:0032993">
    <property type="term" value="C:protein-DNA complex"/>
    <property type="evidence" value="ECO:0007669"/>
    <property type="project" value="TreeGrafter"/>
</dbReference>
<sequence length="293" mass="31583">MTMELRHLRAFLAIAEEGAITRAAARLHISQPALSRTLRALEEHLGVRLVDRSTHHLRLTDPGQAFRVRAAAAVAAVDAALDPGHTEVWPLRVGHTWSALGRHTSTVLRRWQETHPRTPLELLRIDDKTAGLAHGRVHAALLRGPLTTPGVSSALLAYEPRVAAVAADSDLTARADLVLADLTGHTIVLNTLSGTTTPQLWAEAARPDSTWEVANTDDWLAAIAAGRGVGVSSVATAEMHPYPGVAYRPLADAPALPLHLVWSEPPTHAAITELASFLSEFFRQSSPARRTPE</sequence>
<dbReference type="PANTHER" id="PTHR30346">
    <property type="entry name" value="TRANSCRIPTIONAL DUAL REGULATOR HCAR-RELATED"/>
    <property type="match status" value="1"/>
</dbReference>
<comment type="similarity">
    <text evidence="1">Belongs to the LysR transcriptional regulatory family.</text>
</comment>